<dbReference type="RefSeq" id="WP_194447808.1">
    <property type="nucleotide sequence ID" value="NZ_CP063849.1"/>
</dbReference>
<dbReference type="InterPro" id="IPR000847">
    <property type="entry name" value="LysR_HTH_N"/>
</dbReference>
<feature type="domain" description="HTH lysR-type" evidence="5">
    <location>
        <begin position="1"/>
        <end position="58"/>
    </location>
</feature>
<proteinExistence type="inferred from homology"/>
<evidence type="ECO:0000259" key="5">
    <source>
        <dbReference type="PROSITE" id="PS50931"/>
    </source>
</evidence>
<dbReference type="SUPFAM" id="SSF53850">
    <property type="entry name" value="Periplasmic binding protein-like II"/>
    <property type="match status" value="1"/>
</dbReference>
<reference evidence="6 7" key="1">
    <citation type="submission" date="2020-10" db="EMBL/GenBank/DDBJ databases">
        <title>Complete genome sequence of Paludibaculum fermentans P105T, a facultatively anaerobic acidobacterium capable of dissimilatory Fe(III) reduction.</title>
        <authorList>
            <person name="Dedysh S.N."/>
            <person name="Beletsky A.V."/>
            <person name="Kulichevskaya I.S."/>
            <person name="Mardanov A.V."/>
            <person name="Ravin N.V."/>
        </authorList>
    </citation>
    <scope>NUCLEOTIDE SEQUENCE [LARGE SCALE GENOMIC DNA]</scope>
    <source>
        <strain evidence="6 7">P105</strain>
    </source>
</reference>
<dbReference type="InterPro" id="IPR005119">
    <property type="entry name" value="LysR_subst-bd"/>
</dbReference>
<dbReference type="Proteomes" id="UP000593892">
    <property type="component" value="Chromosome"/>
</dbReference>
<dbReference type="GO" id="GO:0003677">
    <property type="term" value="F:DNA binding"/>
    <property type="evidence" value="ECO:0007669"/>
    <property type="project" value="UniProtKB-KW"/>
</dbReference>
<evidence type="ECO:0000256" key="3">
    <source>
        <dbReference type="ARBA" id="ARBA00023125"/>
    </source>
</evidence>
<evidence type="ECO:0000256" key="1">
    <source>
        <dbReference type="ARBA" id="ARBA00009437"/>
    </source>
</evidence>
<dbReference type="EMBL" id="CP063849">
    <property type="protein sequence ID" value="QOY86139.1"/>
    <property type="molecule type" value="Genomic_DNA"/>
</dbReference>
<dbReference type="AlphaFoldDB" id="A0A7S7SII9"/>
<keyword evidence="7" id="KW-1185">Reference proteome</keyword>
<dbReference type="SUPFAM" id="SSF46785">
    <property type="entry name" value="Winged helix' DNA-binding domain"/>
    <property type="match status" value="1"/>
</dbReference>
<dbReference type="GO" id="GO:0003700">
    <property type="term" value="F:DNA-binding transcription factor activity"/>
    <property type="evidence" value="ECO:0007669"/>
    <property type="project" value="InterPro"/>
</dbReference>
<evidence type="ECO:0000256" key="2">
    <source>
        <dbReference type="ARBA" id="ARBA00023015"/>
    </source>
</evidence>
<dbReference type="Gene3D" id="1.10.10.10">
    <property type="entry name" value="Winged helix-like DNA-binding domain superfamily/Winged helix DNA-binding domain"/>
    <property type="match status" value="1"/>
</dbReference>
<protein>
    <submittedName>
        <fullName evidence="6">LysR family transcriptional regulator</fullName>
    </submittedName>
</protein>
<comment type="similarity">
    <text evidence="1">Belongs to the LysR transcriptional regulatory family.</text>
</comment>
<evidence type="ECO:0000256" key="4">
    <source>
        <dbReference type="ARBA" id="ARBA00023163"/>
    </source>
</evidence>
<dbReference type="PROSITE" id="PS50931">
    <property type="entry name" value="HTH_LYSR"/>
    <property type="match status" value="1"/>
</dbReference>
<dbReference type="PRINTS" id="PR00039">
    <property type="entry name" value="HTHLYSR"/>
</dbReference>
<gene>
    <name evidence="6" type="ORF">IRI77_25460</name>
</gene>
<keyword evidence="2" id="KW-0805">Transcription regulation</keyword>
<dbReference type="Pfam" id="PF03466">
    <property type="entry name" value="LysR_substrate"/>
    <property type="match status" value="1"/>
</dbReference>
<evidence type="ECO:0000313" key="6">
    <source>
        <dbReference type="EMBL" id="QOY86139.1"/>
    </source>
</evidence>
<dbReference type="CDD" id="cd08414">
    <property type="entry name" value="PBP2_LTTR_aromatics_like"/>
    <property type="match status" value="1"/>
</dbReference>
<evidence type="ECO:0000313" key="7">
    <source>
        <dbReference type="Proteomes" id="UP000593892"/>
    </source>
</evidence>
<dbReference type="FunFam" id="1.10.10.10:FF:000001">
    <property type="entry name" value="LysR family transcriptional regulator"/>
    <property type="match status" value="1"/>
</dbReference>
<keyword evidence="4" id="KW-0804">Transcription</keyword>
<dbReference type="InterPro" id="IPR036388">
    <property type="entry name" value="WH-like_DNA-bd_sf"/>
</dbReference>
<dbReference type="PANTHER" id="PTHR30346">
    <property type="entry name" value="TRANSCRIPTIONAL DUAL REGULATOR HCAR-RELATED"/>
    <property type="match status" value="1"/>
</dbReference>
<dbReference type="KEGG" id="pfer:IRI77_25460"/>
<dbReference type="GO" id="GO:0032993">
    <property type="term" value="C:protein-DNA complex"/>
    <property type="evidence" value="ECO:0007669"/>
    <property type="project" value="TreeGrafter"/>
</dbReference>
<accession>A0A7S7SII9</accession>
<dbReference type="Gene3D" id="3.40.190.10">
    <property type="entry name" value="Periplasmic binding protein-like II"/>
    <property type="match status" value="2"/>
</dbReference>
<dbReference type="InterPro" id="IPR036390">
    <property type="entry name" value="WH_DNA-bd_sf"/>
</dbReference>
<organism evidence="6 7">
    <name type="scientific">Paludibaculum fermentans</name>
    <dbReference type="NCBI Taxonomy" id="1473598"/>
    <lineage>
        <taxon>Bacteria</taxon>
        <taxon>Pseudomonadati</taxon>
        <taxon>Acidobacteriota</taxon>
        <taxon>Terriglobia</taxon>
        <taxon>Bryobacterales</taxon>
        <taxon>Bryobacteraceae</taxon>
        <taxon>Paludibaculum</taxon>
    </lineage>
</organism>
<keyword evidence="3" id="KW-0238">DNA-binding</keyword>
<dbReference type="PANTHER" id="PTHR30346:SF17">
    <property type="entry name" value="LYSR FAMILY TRANSCRIPTIONAL REGULATOR"/>
    <property type="match status" value="1"/>
</dbReference>
<sequence length="299" mass="32332">MELKQIASFVAVAERLSFVRAAEALHLSQPALSAQIQQLEEDLGVRLLERNRRVVRLTDAGSVFLLEARDLLARAQAAGDRARKAAHGEVGRLRIAFVFSAALEVVPQIVAEFRKKHPGVRLDLVNLRTVNQVQGLLDESLDIGFLRLPTSHPQLKITIIHREPFAAILPPGHPLGAVRRFSLARLRDEPFVSYGREWAPGYFDATMRMCAQAGFSPHVVQETSEMYTAIALTAVGVGVAIVPRSVLSAHAHNVVVRPLPPSLGVSEIGVATRAAEPSALVRAFVELAQAHGGLGGSGQ</sequence>
<dbReference type="Pfam" id="PF00126">
    <property type="entry name" value="HTH_1"/>
    <property type="match status" value="1"/>
</dbReference>
<name>A0A7S7SII9_PALFE</name>